<feature type="DNA-binding region" description="OmpR/PhoB-type" evidence="9">
    <location>
        <begin position="128"/>
        <end position="222"/>
    </location>
</feature>
<dbReference type="InterPro" id="IPR001789">
    <property type="entry name" value="Sig_transdc_resp-reg_receiver"/>
</dbReference>
<feature type="modified residue" description="4-aspartylphosphate" evidence="8">
    <location>
        <position position="53"/>
    </location>
</feature>
<dbReference type="PANTHER" id="PTHR48111">
    <property type="entry name" value="REGULATOR OF RPOS"/>
    <property type="match status" value="1"/>
</dbReference>
<gene>
    <name evidence="12" type="ORF">ENF32_05715</name>
</gene>
<dbReference type="GO" id="GO:0006355">
    <property type="term" value="P:regulation of DNA-templated transcription"/>
    <property type="evidence" value="ECO:0007669"/>
    <property type="project" value="InterPro"/>
</dbReference>
<evidence type="ECO:0000256" key="4">
    <source>
        <dbReference type="ARBA" id="ARBA00023015"/>
    </source>
</evidence>
<reference evidence="12" key="1">
    <citation type="journal article" date="2020" name="mSystems">
        <title>Genome- and Community-Level Interaction Insights into Carbon Utilization and Element Cycling Functions of Hydrothermarchaeota in Hydrothermal Sediment.</title>
        <authorList>
            <person name="Zhou Z."/>
            <person name="Liu Y."/>
            <person name="Xu W."/>
            <person name="Pan J."/>
            <person name="Luo Z.H."/>
            <person name="Li M."/>
        </authorList>
    </citation>
    <scope>NUCLEOTIDE SEQUENCE [LARGE SCALE GENOMIC DNA]</scope>
    <source>
        <strain evidence="12">HyVt-115</strain>
    </source>
</reference>
<accession>A0A7C0Y8N6</accession>
<dbReference type="Gene3D" id="3.40.50.2300">
    <property type="match status" value="1"/>
</dbReference>
<evidence type="ECO:0000256" key="6">
    <source>
        <dbReference type="ARBA" id="ARBA00023163"/>
    </source>
</evidence>
<dbReference type="PROSITE" id="PS51755">
    <property type="entry name" value="OMPR_PHOB"/>
    <property type="match status" value="1"/>
</dbReference>
<dbReference type="InterPro" id="IPR039420">
    <property type="entry name" value="WalR-like"/>
</dbReference>
<dbReference type="Gene3D" id="6.10.250.690">
    <property type="match status" value="1"/>
</dbReference>
<feature type="domain" description="OmpR/PhoB-type" evidence="11">
    <location>
        <begin position="128"/>
        <end position="222"/>
    </location>
</feature>
<evidence type="ECO:0000256" key="9">
    <source>
        <dbReference type="PROSITE-ProRule" id="PRU01091"/>
    </source>
</evidence>
<dbReference type="GO" id="GO:0000156">
    <property type="term" value="F:phosphorelay response regulator activity"/>
    <property type="evidence" value="ECO:0007669"/>
    <property type="project" value="TreeGrafter"/>
</dbReference>
<feature type="domain" description="Response regulatory" evidence="10">
    <location>
        <begin position="4"/>
        <end position="120"/>
    </location>
</feature>
<evidence type="ECO:0000256" key="2">
    <source>
        <dbReference type="ARBA" id="ARBA00022553"/>
    </source>
</evidence>
<dbReference type="InterPro" id="IPR016032">
    <property type="entry name" value="Sig_transdc_resp-reg_C-effctor"/>
</dbReference>
<dbReference type="SMART" id="SM00862">
    <property type="entry name" value="Trans_reg_C"/>
    <property type="match status" value="1"/>
</dbReference>
<proteinExistence type="predicted"/>
<dbReference type="Gene3D" id="1.10.10.10">
    <property type="entry name" value="Winged helix-like DNA-binding domain superfamily/Winged helix DNA-binding domain"/>
    <property type="match status" value="1"/>
</dbReference>
<evidence type="ECO:0000256" key="3">
    <source>
        <dbReference type="ARBA" id="ARBA00023012"/>
    </source>
</evidence>
<keyword evidence="2 8" id="KW-0597">Phosphoprotein</keyword>
<evidence type="ECO:0000256" key="7">
    <source>
        <dbReference type="ARBA" id="ARBA00024735"/>
    </source>
</evidence>
<dbReference type="FunFam" id="1.10.10.10:FF:000018">
    <property type="entry name" value="DNA-binding response regulator ResD"/>
    <property type="match status" value="1"/>
</dbReference>
<keyword evidence="3" id="KW-0902">Two-component regulatory system</keyword>
<dbReference type="GO" id="GO:0005829">
    <property type="term" value="C:cytosol"/>
    <property type="evidence" value="ECO:0007669"/>
    <property type="project" value="TreeGrafter"/>
</dbReference>
<dbReference type="SMART" id="SM00448">
    <property type="entry name" value="REC"/>
    <property type="match status" value="1"/>
</dbReference>
<dbReference type="EMBL" id="DQWS01000215">
    <property type="protein sequence ID" value="HDD53545.1"/>
    <property type="molecule type" value="Genomic_DNA"/>
</dbReference>
<dbReference type="SUPFAM" id="SSF46894">
    <property type="entry name" value="C-terminal effector domain of the bipartite response regulators"/>
    <property type="match status" value="1"/>
</dbReference>
<dbReference type="Pfam" id="PF00072">
    <property type="entry name" value="Response_reg"/>
    <property type="match status" value="1"/>
</dbReference>
<sequence>MKKTIAIVEDERDIAELVSFHLEREGFNTIIFQDGDSFLAYIERNICDFLVLDLMLPSVNGLEILKTLRAMEATAHLPVLILTARSSETDRVLGLELGADDYLVKPFSPRELVARVKAILRRQGKEDPSLIQLGDLEIHRKSKSVKVMGEEITLTHTEYRLLETLALARGEVFSRKDLLKKVWGEEAVTERTVDVHIKHLREKLGPAGQRIKTLRGWGYKLI</sequence>
<dbReference type="SUPFAM" id="SSF52172">
    <property type="entry name" value="CheY-like"/>
    <property type="match status" value="1"/>
</dbReference>
<evidence type="ECO:0000259" key="11">
    <source>
        <dbReference type="PROSITE" id="PS51755"/>
    </source>
</evidence>
<dbReference type="PROSITE" id="PS50110">
    <property type="entry name" value="RESPONSE_REGULATORY"/>
    <property type="match status" value="1"/>
</dbReference>
<dbReference type="Pfam" id="PF00486">
    <property type="entry name" value="Trans_reg_C"/>
    <property type="match status" value="1"/>
</dbReference>
<evidence type="ECO:0000313" key="12">
    <source>
        <dbReference type="EMBL" id="HDD53545.1"/>
    </source>
</evidence>
<dbReference type="CDD" id="cd00383">
    <property type="entry name" value="trans_reg_C"/>
    <property type="match status" value="1"/>
</dbReference>
<dbReference type="InterPro" id="IPR001867">
    <property type="entry name" value="OmpR/PhoB-type_DNA-bd"/>
</dbReference>
<keyword evidence="6" id="KW-0804">Transcription</keyword>
<dbReference type="AlphaFoldDB" id="A0A7C0Y8N6"/>
<comment type="caution">
    <text evidence="12">The sequence shown here is derived from an EMBL/GenBank/DDBJ whole genome shotgun (WGS) entry which is preliminary data.</text>
</comment>
<evidence type="ECO:0000259" key="10">
    <source>
        <dbReference type="PROSITE" id="PS50110"/>
    </source>
</evidence>
<dbReference type="Proteomes" id="UP000885690">
    <property type="component" value="Unassembled WGS sequence"/>
</dbReference>
<dbReference type="GO" id="GO:0032993">
    <property type="term" value="C:protein-DNA complex"/>
    <property type="evidence" value="ECO:0007669"/>
    <property type="project" value="TreeGrafter"/>
</dbReference>
<dbReference type="PANTHER" id="PTHR48111:SF1">
    <property type="entry name" value="TWO-COMPONENT RESPONSE REGULATOR ORR33"/>
    <property type="match status" value="1"/>
</dbReference>
<dbReference type="InterPro" id="IPR011006">
    <property type="entry name" value="CheY-like_superfamily"/>
</dbReference>
<comment type="function">
    <text evidence="7">This protein is a positive regulator for the phosphate regulon. Transcription of this operon is positively regulated by PhoB and PhoR when phosphate is limited.</text>
</comment>
<keyword evidence="4" id="KW-0805">Transcription regulation</keyword>
<name>A0A7C0Y8N6_9BACT</name>
<dbReference type="InterPro" id="IPR036388">
    <property type="entry name" value="WH-like_DNA-bd_sf"/>
</dbReference>
<dbReference type="GO" id="GO:0000976">
    <property type="term" value="F:transcription cis-regulatory region binding"/>
    <property type="evidence" value="ECO:0007669"/>
    <property type="project" value="TreeGrafter"/>
</dbReference>
<organism evidence="12">
    <name type="scientific">Thermosulfidibacter takaii</name>
    <dbReference type="NCBI Taxonomy" id="412593"/>
    <lineage>
        <taxon>Bacteria</taxon>
        <taxon>Pseudomonadati</taxon>
        <taxon>Thermosulfidibacterota</taxon>
        <taxon>Thermosulfidibacteria</taxon>
        <taxon>Thermosulfidibacterales</taxon>
        <taxon>Thermosulfidibacteraceae</taxon>
    </lineage>
</organism>
<evidence type="ECO:0000256" key="1">
    <source>
        <dbReference type="ARBA" id="ARBA00013332"/>
    </source>
</evidence>
<keyword evidence="5 9" id="KW-0238">DNA-binding</keyword>
<protein>
    <recommendedName>
        <fullName evidence="1">Phosphate regulon transcriptional regulatory protein PhoB</fullName>
    </recommendedName>
</protein>
<evidence type="ECO:0000256" key="8">
    <source>
        <dbReference type="PROSITE-ProRule" id="PRU00169"/>
    </source>
</evidence>
<evidence type="ECO:0000256" key="5">
    <source>
        <dbReference type="ARBA" id="ARBA00023125"/>
    </source>
</evidence>